<dbReference type="InterPro" id="IPR038610">
    <property type="entry name" value="FliK-like_C_sf"/>
</dbReference>
<dbReference type="Proteomes" id="UP000288293">
    <property type="component" value="Unassembled WGS sequence"/>
</dbReference>
<dbReference type="InterPro" id="IPR021136">
    <property type="entry name" value="Flagellar_hook_control-like_C"/>
</dbReference>
<keyword evidence="3" id="KW-1185">Reference proteome</keyword>
<proteinExistence type="predicted"/>
<evidence type="ECO:0000259" key="1">
    <source>
        <dbReference type="Pfam" id="PF02120"/>
    </source>
</evidence>
<feature type="domain" description="Flagellar hook-length control protein-like C-terminal" evidence="1">
    <location>
        <begin position="238"/>
        <end position="312"/>
    </location>
</feature>
<reference evidence="2 3" key="1">
    <citation type="journal article" date="2011" name="Front. Microbiol.">
        <title>Genomic signatures of strain selection and enhancement in Bacillus atrophaeus var. globigii, a historical biowarfare simulant.</title>
        <authorList>
            <person name="Gibbons H.S."/>
            <person name="Broomall S.M."/>
            <person name="McNew L.A."/>
            <person name="Daligault H."/>
            <person name="Chapman C."/>
            <person name="Bruce D."/>
            <person name="Karavis M."/>
            <person name="Krepps M."/>
            <person name="McGregor P.A."/>
            <person name="Hong C."/>
            <person name="Park K.H."/>
            <person name="Akmal A."/>
            <person name="Feldman A."/>
            <person name="Lin J.S."/>
            <person name="Chang W.E."/>
            <person name="Higgs B.W."/>
            <person name="Demirev P."/>
            <person name="Lindquist J."/>
            <person name="Liem A."/>
            <person name="Fochler E."/>
            <person name="Read T.D."/>
            <person name="Tapia R."/>
            <person name="Johnson S."/>
            <person name="Bishop-Lilly K.A."/>
            <person name="Detter C."/>
            <person name="Han C."/>
            <person name="Sozhamannan S."/>
            <person name="Rosenzweig C.N."/>
            <person name="Skowronski E.W."/>
        </authorList>
    </citation>
    <scope>NUCLEOTIDE SEQUENCE [LARGE SCALE GENOMIC DNA]</scope>
    <source>
        <strain evidence="2 3">MLST1</strain>
    </source>
</reference>
<evidence type="ECO:0000313" key="2">
    <source>
        <dbReference type="EMBL" id="RUO26359.1"/>
    </source>
</evidence>
<sequence length="330" mass="36906">MQGMDKIVASLRHSLLQQLLLPAKSAEKLPGINPEAAKSGSQSSHTQLAMPPALRQLMASQQSPAQLIQLLQQMPNQHKLLDTLLSQLQLPANKLAQPQQLRQLVSDWFATNPVQQLTQPPVSSPANWTQSLSPALLLLLLERLQTNQQAPQVRQLLQNLFASTTASAAAPGAAPGGLMQQLFSQLQGNLNQIRLSQVQLADSSAAQQPDYYLLMPYESEQQQRQLELLLRKRYQKNEQEKDTEFWLFSMRLQPERLGPVLVKGRWDGEQVQLRFYTSGDSACRWLQKQLPALNERLKAQGLSQVDSEAHTGRVPETLAPQPAELMRVKA</sequence>
<comment type="caution">
    <text evidence="2">The sequence shown here is derived from an EMBL/GenBank/DDBJ whole genome shotgun (WGS) entry which is preliminary data.</text>
</comment>
<name>A0A432W8H6_9GAMM</name>
<dbReference type="Pfam" id="PF02120">
    <property type="entry name" value="Flg_hook"/>
    <property type="match status" value="1"/>
</dbReference>
<accession>A0A432W8H6</accession>
<organism evidence="2 3">
    <name type="scientific">Aliidiomarina minuta</name>
    <dbReference type="NCBI Taxonomy" id="880057"/>
    <lineage>
        <taxon>Bacteria</taxon>
        <taxon>Pseudomonadati</taxon>
        <taxon>Pseudomonadota</taxon>
        <taxon>Gammaproteobacteria</taxon>
        <taxon>Alteromonadales</taxon>
        <taxon>Idiomarinaceae</taxon>
        <taxon>Aliidiomarina</taxon>
    </lineage>
</organism>
<dbReference type="PROSITE" id="PS00549">
    <property type="entry name" value="BACTERIOFERRITIN"/>
    <property type="match status" value="1"/>
</dbReference>
<dbReference type="AlphaFoldDB" id="A0A432W8H6"/>
<gene>
    <name evidence="2" type="ORF">CWE09_06520</name>
</gene>
<dbReference type="EMBL" id="PIPL01000001">
    <property type="protein sequence ID" value="RUO26359.1"/>
    <property type="molecule type" value="Genomic_DNA"/>
</dbReference>
<protein>
    <recommendedName>
        <fullName evidence="1">Flagellar hook-length control protein-like C-terminal domain-containing protein</fullName>
    </recommendedName>
</protein>
<dbReference type="Gene3D" id="3.30.750.140">
    <property type="match status" value="1"/>
</dbReference>
<evidence type="ECO:0000313" key="3">
    <source>
        <dbReference type="Proteomes" id="UP000288293"/>
    </source>
</evidence>